<protein>
    <submittedName>
        <fullName evidence="2">Uncharacterized protein</fullName>
    </submittedName>
</protein>
<feature type="signal peptide" evidence="1">
    <location>
        <begin position="1"/>
        <end position="18"/>
    </location>
</feature>
<evidence type="ECO:0000256" key="1">
    <source>
        <dbReference type="SAM" id="SignalP"/>
    </source>
</evidence>
<accession>A0A6A5GNT2</accession>
<dbReference type="SUPFAM" id="SSF55797">
    <property type="entry name" value="PR-1-like"/>
    <property type="match status" value="1"/>
</dbReference>
<organism evidence="2 3">
    <name type="scientific">Caenorhabditis remanei</name>
    <name type="common">Caenorhabditis vulgaris</name>
    <dbReference type="NCBI Taxonomy" id="31234"/>
    <lineage>
        <taxon>Eukaryota</taxon>
        <taxon>Metazoa</taxon>
        <taxon>Ecdysozoa</taxon>
        <taxon>Nematoda</taxon>
        <taxon>Chromadorea</taxon>
        <taxon>Rhabditida</taxon>
        <taxon>Rhabditina</taxon>
        <taxon>Rhabditomorpha</taxon>
        <taxon>Rhabditoidea</taxon>
        <taxon>Rhabditidae</taxon>
        <taxon>Peloderinae</taxon>
        <taxon>Caenorhabditis</taxon>
    </lineage>
</organism>
<reference evidence="2 3" key="1">
    <citation type="submission" date="2019-12" db="EMBL/GenBank/DDBJ databases">
        <title>Chromosome-level assembly of the Caenorhabditis remanei genome.</title>
        <authorList>
            <person name="Teterina A.A."/>
            <person name="Willis J.H."/>
            <person name="Phillips P.C."/>
        </authorList>
    </citation>
    <scope>NUCLEOTIDE SEQUENCE [LARGE SCALE GENOMIC DNA]</scope>
    <source>
        <strain evidence="2 3">PX506</strain>
        <tissue evidence="2">Whole organism</tissue>
    </source>
</reference>
<dbReference type="RefSeq" id="XP_053583963.1">
    <property type="nucleotide sequence ID" value="XM_053729191.1"/>
</dbReference>
<keyword evidence="1" id="KW-0732">Signal</keyword>
<dbReference type="Gene3D" id="3.40.33.10">
    <property type="entry name" value="CAP"/>
    <property type="match status" value="1"/>
</dbReference>
<dbReference type="GeneID" id="9805504"/>
<dbReference type="Proteomes" id="UP000483820">
    <property type="component" value="Chromosome IV"/>
</dbReference>
<dbReference type="AlphaFoldDB" id="A0A6A5GNT2"/>
<comment type="caution">
    <text evidence="2">The sequence shown here is derived from an EMBL/GenBank/DDBJ whole genome shotgun (WGS) entry which is preliminary data.</text>
</comment>
<dbReference type="EMBL" id="WUAV01000004">
    <property type="protein sequence ID" value="KAF1756079.1"/>
    <property type="molecule type" value="Genomic_DNA"/>
</dbReference>
<feature type="chain" id="PRO_5025583061" evidence="1">
    <location>
        <begin position="19"/>
        <end position="221"/>
    </location>
</feature>
<evidence type="ECO:0000313" key="3">
    <source>
        <dbReference type="Proteomes" id="UP000483820"/>
    </source>
</evidence>
<dbReference type="KEGG" id="crq:GCK72_012532"/>
<proteinExistence type="predicted"/>
<evidence type="ECO:0000313" key="2">
    <source>
        <dbReference type="EMBL" id="KAF1756079.1"/>
    </source>
</evidence>
<dbReference type="CTD" id="9805504"/>
<sequence length="221" mass="25037">MKVLLAFFVLGLCGKFRSFGTTSIILIPAQSVLSSRVVKRSKDLRQQVLGELNEFRSKYAEAAQVSNMNELSYDLDLEREVSKYSSCSLDKPARRWLQSQLTYRLRDKQFESDFVSYTIQHRDNTTQLKRYFGYEDYFWGVLHAPASKVGCVRYSSPCIGIINDIPMSPPVIFTKLKSITASGFCLFGPIMKYTRDDISYGEPGSNCRGEHTEGGLCKASN</sequence>
<name>A0A6A5GNT2_CAERE</name>
<dbReference type="InterPro" id="IPR035940">
    <property type="entry name" value="CAP_sf"/>
</dbReference>
<gene>
    <name evidence="2" type="ORF">GCK72_012532</name>
</gene>